<organism evidence="2 3">
    <name type="scientific">Streptomyces genisteinicus</name>
    <dbReference type="NCBI Taxonomy" id="2768068"/>
    <lineage>
        <taxon>Bacteria</taxon>
        <taxon>Bacillati</taxon>
        <taxon>Actinomycetota</taxon>
        <taxon>Actinomycetes</taxon>
        <taxon>Kitasatosporales</taxon>
        <taxon>Streptomycetaceae</taxon>
        <taxon>Streptomyces</taxon>
    </lineage>
</organism>
<feature type="region of interest" description="Disordered" evidence="1">
    <location>
        <begin position="200"/>
        <end position="221"/>
    </location>
</feature>
<feature type="region of interest" description="Disordered" evidence="1">
    <location>
        <begin position="390"/>
        <end position="420"/>
    </location>
</feature>
<gene>
    <name evidence="2" type="ORF">IAG43_26590</name>
</gene>
<keyword evidence="3" id="KW-1185">Reference proteome</keyword>
<feature type="compositionally biased region" description="Pro residues" evidence="1">
    <location>
        <begin position="203"/>
        <end position="212"/>
    </location>
</feature>
<sequence length="721" mass="75155">MTPTPALNTGLDDFLDWAAREPGGAPPARPADAVLTLLALHGADRRAGVPEPTPRLVARLLREDLPGLLWASEEEADAVPGVLRSLAECVRQSGRLNAKRHGRLLAAVDEAAPEFRRAAADPERLTWHRWYASRLRADGTDPDDPGAVRAWLDARAGTPRARRTPLPEGVHRADVADRTFAVRALLAELLLAAFARDARDPGPAGPLLPSPPLDADRPDDALGDALERTADALTDRWTAAGLSAALAGAHADLAPGPGALPHAGLADRLLDEHLDYVGDSSVPLPPPPALPEPGTVRDLLHAAPLPAALAAGAFGDDEELREVSERCGLPGPATAVWNDGTPQELTELAADVLAAQAERMPPVTGPGEAYSFDAAHLLYSLCERGGTPDSIARKTADARSDGLPPEQEDAPAPVSGGAPAAYELPSAGELARLFGVSAVTDAERAELDLPAQGLAALVDRLAATGCVFRAGDAYGLTPLGAAALRHVLAVGRVAAPDRDTVASWDAAGTVTAARHWPTRIAAAALAAWIARRGGTDEAWGELLAAVSAAKASDPSLARARDYFARLELAGVPAAALRAALTDPVTGAAARRALLARGEQVPEDPVPLTARAVTLVEELDQCWIDDMLGQVRRAAEEGAGMPAPGDDPPDTVLPAFDAAASEWPGGGAALAAALGRADPVTAPRILTALHGRHPDRRVADAAAHAERTARRTVRDRYHRQAR</sequence>
<evidence type="ECO:0000313" key="2">
    <source>
        <dbReference type="EMBL" id="QNP66142.1"/>
    </source>
</evidence>
<evidence type="ECO:0000256" key="1">
    <source>
        <dbReference type="SAM" id="MobiDB-lite"/>
    </source>
</evidence>
<dbReference type="EMBL" id="CP060825">
    <property type="protein sequence ID" value="QNP66142.1"/>
    <property type="molecule type" value="Genomic_DNA"/>
</dbReference>
<protein>
    <submittedName>
        <fullName evidence="2">Uncharacterized protein</fullName>
    </submittedName>
</protein>
<proteinExistence type="predicted"/>
<dbReference type="KEGG" id="sgj:IAG43_26590"/>
<accession>A0A7H0I026</accession>
<evidence type="ECO:0000313" key="3">
    <source>
        <dbReference type="Proteomes" id="UP000516230"/>
    </source>
</evidence>
<feature type="compositionally biased region" description="Low complexity" evidence="1">
    <location>
        <begin position="410"/>
        <end position="420"/>
    </location>
</feature>
<name>A0A7H0I026_9ACTN</name>
<feature type="compositionally biased region" description="Basic and acidic residues" evidence="1">
    <location>
        <begin position="695"/>
        <end position="714"/>
    </location>
</feature>
<feature type="region of interest" description="Disordered" evidence="1">
    <location>
        <begin position="695"/>
        <end position="721"/>
    </location>
</feature>
<feature type="compositionally biased region" description="Basic and acidic residues" evidence="1">
    <location>
        <begin position="391"/>
        <end position="400"/>
    </location>
</feature>
<dbReference type="RefSeq" id="WP_187743201.1">
    <property type="nucleotide sequence ID" value="NZ_CP060825.1"/>
</dbReference>
<dbReference type="Proteomes" id="UP000516230">
    <property type="component" value="Chromosome"/>
</dbReference>
<dbReference type="AlphaFoldDB" id="A0A7H0I026"/>
<reference evidence="2 3" key="1">
    <citation type="submission" date="2020-08" db="EMBL/GenBank/DDBJ databases">
        <title>A novel species.</title>
        <authorList>
            <person name="Gao J."/>
        </authorList>
    </citation>
    <scope>NUCLEOTIDE SEQUENCE [LARGE SCALE GENOMIC DNA]</scope>
    <source>
        <strain evidence="2 3">CRPJ-33</strain>
    </source>
</reference>